<dbReference type="PANTHER" id="PTHR46274">
    <property type="entry name" value="PHOSPHATIDYLINOSITOL PHOSPHATASE"/>
    <property type="match status" value="1"/>
</dbReference>
<accession>A0A6I6HGY2</accession>
<dbReference type="RefSeq" id="WP_157613240.1">
    <property type="nucleotide sequence ID" value="NZ_CP046622.1"/>
</dbReference>
<dbReference type="OrthoDB" id="9806482at2"/>
<evidence type="ECO:0000259" key="3">
    <source>
        <dbReference type="PROSITE" id="PS50056"/>
    </source>
</evidence>
<protein>
    <submittedName>
        <fullName evidence="4">Protein phosphatase</fullName>
    </submittedName>
</protein>
<keyword evidence="1" id="KW-0378">Hydrolase</keyword>
<reference evidence="4 5" key="1">
    <citation type="submission" date="2019-12" db="EMBL/GenBank/DDBJ databases">
        <title>Hybrid Genome Assemblies of two High G+C Isolates from Undergraduate Microbiology Courses.</title>
        <authorList>
            <person name="Ne Ville C.J."/>
            <person name="Enright D."/>
            <person name="Hernandez I."/>
            <person name="Dodsworth J."/>
            <person name="Orwin P.M."/>
        </authorList>
    </citation>
    <scope>NUCLEOTIDE SEQUENCE [LARGE SCALE GENOMIC DNA]</scope>
    <source>
        <strain evidence="4 5">CSUSB</strain>
    </source>
</reference>
<evidence type="ECO:0000313" key="4">
    <source>
        <dbReference type="EMBL" id="QGW81855.1"/>
    </source>
</evidence>
<name>A0A6I6HGY2_VARPD</name>
<organism evidence="4 5">
    <name type="scientific">Variovorax paradoxus</name>
    <dbReference type="NCBI Taxonomy" id="34073"/>
    <lineage>
        <taxon>Bacteria</taxon>
        <taxon>Pseudomonadati</taxon>
        <taxon>Pseudomonadota</taxon>
        <taxon>Betaproteobacteria</taxon>
        <taxon>Burkholderiales</taxon>
        <taxon>Comamonadaceae</taxon>
        <taxon>Variovorax</taxon>
    </lineage>
</organism>
<dbReference type="PANTHER" id="PTHR46274:SF6">
    <property type="entry name" value="TYR_PHOSPHATASE_2 DOMAIN-CONTAINING PROTEIN"/>
    <property type="match status" value="1"/>
</dbReference>
<dbReference type="PROSITE" id="PS50056">
    <property type="entry name" value="TYR_PHOSPHATASE_2"/>
    <property type="match status" value="1"/>
</dbReference>
<feature type="domain" description="Tyrosine-protein phosphatase" evidence="2">
    <location>
        <begin position="7"/>
        <end position="151"/>
    </location>
</feature>
<dbReference type="Gene3D" id="3.90.190.10">
    <property type="entry name" value="Protein tyrosine phosphatase superfamily"/>
    <property type="match status" value="1"/>
</dbReference>
<dbReference type="PROSITE" id="PS50054">
    <property type="entry name" value="TYR_PHOSPHATASE_DUAL"/>
    <property type="match status" value="1"/>
</dbReference>
<feature type="domain" description="Tyrosine specific protein phosphatases" evidence="3">
    <location>
        <begin position="73"/>
        <end position="140"/>
    </location>
</feature>
<evidence type="ECO:0000256" key="1">
    <source>
        <dbReference type="ARBA" id="ARBA00022801"/>
    </source>
</evidence>
<dbReference type="InterPro" id="IPR000387">
    <property type="entry name" value="Tyr_Pase_dom"/>
</dbReference>
<evidence type="ECO:0000313" key="5">
    <source>
        <dbReference type="Proteomes" id="UP000425817"/>
    </source>
</evidence>
<dbReference type="PROSITE" id="PS00383">
    <property type="entry name" value="TYR_PHOSPHATASE_1"/>
    <property type="match status" value="1"/>
</dbReference>
<dbReference type="AlphaFoldDB" id="A0A6I6HGY2"/>
<dbReference type="Proteomes" id="UP000425817">
    <property type="component" value="Chromosome"/>
</dbReference>
<gene>
    <name evidence="4" type="ORF">GOQ09_09745</name>
</gene>
<dbReference type="GO" id="GO:0016787">
    <property type="term" value="F:hydrolase activity"/>
    <property type="evidence" value="ECO:0007669"/>
    <property type="project" value="UniProtKB-KW"/>
</dbReference>
<dbReference type="Pfam" id="PF22785">
    <property type="entry name" value="Tc-R-P"/>
    <property type="match status" value="1"/>
</dbReference>
<sequence>MKTWTPNFSWITQELAVGGSFPSERAEELASAHRIRAVVDLRNEAKDDEAVLHRHGMTLLHLPTEDMCGVDAEQLDEGVAFASAALDRGERVLIHCEHGIGRSATLALCVMVFRGDRPLDALEQMKSRRALVSPSPAQFACWTEWLARHRELNRAPWEVPDFDAFQAIAYRHMRIR</sequence>
<dbReference type="InterPro" id="IPR020422">
    <property type="entry name" value="TYR_PHOSPHATASE_DUAL_dom"/>
</dbReference>
<dbReference type="InterPro" id="IPR029021">
    <property type="entry name" value="Prot-tyrosine_phosphatase-like"/>
</dbReference>
<dbReference type="SUPFAM" id="SSF52799">
    <property type="entry name" value="(Phosphotyrosine protein) phosphatases II"/>
    <property type="match status" value="1"/>
</dbReference>
<dbReference type="InterPro" id="IPR016130">
    <property type="entry name" value="Tyr_Pase_AS"/>
</dbReference>
<dbReference type="CDD" id="cd14498">
    <property type="entry name" value="DSP"/>
    <property type="match status" value="1"/>
</dbReference>
<dbReference type="EMBL" id="CP046622">
    <property type="protein sequence ID" value="QGW81855.1"/>
    <property type="molecule type" value="Genomic_DNA"/>
</dbReference>
<dbReference type="SMART" id="SM00195">
    <property type="entry name" value="DSPc"/>
    <property type="match status" value="1"/>
</dbReference>
<evidence type="ECO:0000259" key="2">
    <source>
        <dbReference type="PROSITE" id="PS50054"/>
    </source>
</evidence>
<proteinExistence type="predicted"/>